<proteinExistence type="predicted"/>
<organism evidence="1 2">
    <name type="scientific">Gigaspora margarita</name>
    <dbReference type="NCBI Taxonomy" id="4874"/>
    <lineage>
        <taxon>Eukaryota</taxon>
        <taxon>Fungi</taxon>
        <taxon>Fungi incertae sedis</taxon>
        <taxon>Mucoromycota</taxon>
        <taxon>Glomeromycotina</taxon>
        <taxon>Glomeromycetes</taxon>
        <taxon>Diversisporales</taxon>
        <taxon>Gigasporaceae</taxon>
        <taxon>Gigaspora</taxon>
    </lineage>
</organism>
<dbReference type="EMBL" id="CAJVQB010025924">
    <property type="protein sequence ID" value="CAG8807498.1"/>
    <property type="molecule type" value="Genomic_DNA"/>
</dbReference>
<evidence type="ECO:0000313" key="2">
    <source>
        <dbReference type="Proteomes" id="UP000789901"/>
    </source>
</evidence>
<gene>
    <name evidence="1" type="ORF">GMARGA_LOCUS24503</name>
</gene>
<keyword evidence="2" id="KW-1185">Reference proteome</keyword>
<sequence>DLDEKTLGWPIEKVNYCEWDEDMEEESIIITKWVDWSQESDEEISNSGHSSWKYNKELASKFLKNEDQQEALIQQLARELWAENNLDWMKGHSAEFEDDEDYEMIEQLPCIYLEYPPSEWDFHEVTTSGESNTSEEELPAFNKYIHWDYCNSL</sequence>
<comment type="caution">
    <text evidence="1">The sequence shown here is derived from an EMBL/GenBank/DDBJ whole genome shotgun (WGS) entry which is preliminary data.</text>
</comment>
<reference evidence="1 2" key="1">
    <citation type="submission" date="2021-06" db="EMBL/GenBank/DDBJ databases">
        <authorList>
            <person name="Kallberg Y."/>
            <person name="Tangrot J."/>
            <person name="Rosling A."/>
        </authorList>
    </citation>
    <scope>NUCLEOTIDE SEQUENCE [LARGE SCALE GENOMIC DNA]</scope>
    <source>
        <strain evidence="1 2">120-4 pot B 10/14</strain>
    </source>
</reference>
<name>A0ABN7VYS3_GIGMA</name>
<feature type="non-terminal residue" evidence="1">
    <location>
        <position position="1"/>
    </location>
</feature>
<protein>
    <submittedName>
        <fullName evidence="1">7374_t:CDS:1</fullName>
    </submittedName>
</protein>
<evidence type="ECO:0000313" key="1">
    <source>
        <dbReference type="EMBL" id="CAG8807498.1"/>
    </source>
</evidence>
<dbReference type="Proteomes" id="UP000789901">
    <property type="component" value="Unassembled WGS sequence"/>
</dbReference>
<accession>A0ABN7VYS3</accession>